<dbReference type="InterPro" id="IPR013216">
    <property type="entry name" value="Methyltransf_11"/>
</dbReference>
<reference evidence="3 4" key="1">
    <citation type="submission" date="2020-08" db="EMBL/GenBank/DDBJ databases">
        <title>Genomic Encyclopedia of Type Strains, Phase IV (KMG-IV): sequencing the most valuable type-strain genomes for metagenomic binning, comparative biology and taxonomic classification.</title>
        <authorList>
            <person name="Goeker M."/>
        </authorList>
    </citation>
    <scope>NUCLEOTIDE SEQUENCE [LARGE SCALE GENOMIC DNA]</scope>
    <source>
        <strain evidence="3 4">DSM 101791</strain>
    </source>
</reference>
<feature type="region of interest" description="Disordered" evidence="1">
    <location>
        <begin position="1"/>
        <end position="28"/>
    </location>
</feature>
<comment type="caution">
    <text evidence="3">The sequence shown here is derived from an EMBL/GenBank/DDBJ whole genome shotgun (WGS) entry which is preliminary data.</text>
</comment>
<feature type="domain" description="Methyltransferase type 11" evidence="2">
    <location>
        <begin position="147"/>
        <end position="197"/>
    </location>
</feature>
<dbReference type="InterPro" id="IPR029063">
    <property type="entry name" value="SAM-dependent_MTases_sf"/>
</dbReference>
<dbReference type="CDD" id="cd02440">
    <property type="entry name" value="AdoMet_MTases"/>
    <property type="match status" value="1"/>
</dbReference>
<keyword evidence="4" id="KW-1185">Reference proteome</keyword>
<dbReference type="AlphaFoldDB" id="A0A7W8GC09"/>
<sequence length="284" mass="30836">MESVDKDVGSPQVFPGARVSGGPERRPRPLRQVLGAAVPVLGPLTRRLLPPPLYARLRRQLRPEAPPPVGAVEFGSFRRLQPISQDYGFDRGVPVDRSYIEAFLERHAADVQGRVLEIANNAYTLRFGAGRVTRSDVLHVDPGHPAATFVGDLAHGEALPSGTFDCFILTQTLQYIYDLPAAVATIYRVLKPGGVVLATLPGITPTGGDDWPWYWSFTGHSARRCFEEAFPESHVEVGGHGNVLSAVAFLEGLSAAELRPAELAAHDPRYPVIYTVRATKPTSG</sequence>
<dbReference type="Pfam" id="PF08241">
    <property type="entry name" value="Methyltransf_11"/>
    <property type="match status" value="1"/>
</dbReference>
<dbReference type="Proteomes" id="UP000525389">
    <property type="component" value="Unassembled WGS sequence"/>
</dbReference>
<dbReference type="Gene3D" id="3.40.50.150">
    <property type="entry name" value="Vaccinia Virus protein VP39"/>
    <property type="match status" value="1"/>
</dbReference>
<proteinExistence type="predicted"/>
<keyword evidence="3" id="KW-0808">Transferase</keyword>
<name>A0A7W8GC09_9DEIO</name>
<dbReference type="RefSeq" id="WP_221269485.1">
    <property type="nucleotide sequence ID" value="NZ_JACHFN010000001.1"/>
</dbReference>
<dbReference type="SUPFAM" id="SSF53335">
    <property type="entry name" value="S-adenosyl-L-methionine-dependent methyltransferases"/>
    <property type="match status" value="1"/>
</dbReference>
<accession>A0A7W8GC09</accession>
<evidence type="ECO:0000313" key="3">
    <source>
        <dbReference type="EMBL" id="MBB5232811.1"/>
    </source>
</evidence>
<evidence type="ECO:0000259" key="2">
    <source>
        <dbReference type="Pfam" id="PF08241"/>
    </source>
</evidence>
<dbReference type="GO" id="GO:0008757">
    <property type="term" value="F:S-adenosylmethionine-dependent methyltransferase activity"/>
    <property type="evidence" value="ECO:0007669"/>
    <property type="project" value="InterPro"/>
</dbReference>
<evidence type="ECO:0000313" key="4">
    <source>
        <dbReference type="Proteomes" id="UP000525389"/>
    </source>
</evidence>
<gene>
    <name evidence="3" type="ORF">HNQ09_000228</name>
</gene>
<dbReference type="EMBL" id="JACHFN010000001">
    <property type="protein sequence ID" value="MBB5232811.1"/>
    <property type="molecule type" value="Genomic_DNA"/>
</dbReference>
<evidence type="ECO:0000256" key="1">
    <source>
        <dbReference type="SAM" id="MobiDB-lite"/>
    </source>
</evidence>
<organism evidence="3 4">
    <name type="scientific">Deinococcus budaensis</name>
    <dbReference type="NCBI Taxonomy" id="1665626"/>
    <lineage>
        <taxon>Bacteria</taxon>
        <taxon>Thermotogati</taxon>
        <taxon>Deinococcota</taxon>
        <taxon>Deinococci</taxon>
        <taxon>Deinococcales</taxon>
        <taxon>Deinococcaceae</taxon>
        <taxon>Deinococcus</taxon>
    </lineage>
</organism>
<keyword evidence="3" id="KW-0489">Methyltransferase</keyword>
<protein>
    <submittedName>
        <fullName evidence="3">SAM-dependent methyltransferase</fullName>
    </submittedName>
</protein>
<dbReference type="GO" id="GO:0032259">
    <property type="term" value="P:methylation"/>
    <property type="evidence" value="ECO:0007669"/>
    <property type="project" value="UniProtKB-KW"/>
</dbReference>